<dbReference type="PANTHER" id="PTHR35021">
    <property type="match status" value="1"/>
</dbReference>
<protein>
    <submittedName>
        <fullName evidence="5 6">Uncharacterized protein LOC111311722</fullName>
    </submittedName>
</protein>
<sequence length="432" mass="49233">MLSKCTYLLSLLLFLCADDDCERDLLPDESATSKGPSAGGDCERDLVPDKSPTSEAQNDMSQPLLSPNHNKKKLSPIKRKQQDSNELSKRRSIKGSCTSTFHVGEPSEVSQTPKPKGKGVPVEELLKKHSALKVLKILGDRVNRQIKIDERADLYSCVSLMKYVMENEVVDLYQPIFDSLNRIKKIWPPRTDLENIKKKIKEEEDKERKKKNGARRAGAATMEVTDEMKQTLKEIEKMIERSIEKRREDTTKVENLEKILTTEGVSVDTLREELSSAFPWLFWEKTAANEPTVDQGSWRTREKKLFAKDKNKVDVSNFQGLEDEITTAELNDLPRYLKLVARKLEDHRGEATDFADANILALLFDNLKEMESLRPEQLSLSTLFKWGATVNKAKELLHYPVDFVEIHLKRSLLAYFGLLISKASKKGPEIRG</sequence>
<dbReference type="RefSeq" id="XP_022767094.1">
    <property type="nucleotide sequence ID" value="XM_022911359.1"/>
</dbReference>
<feature type="chain" id="PRO_5044649170" evidence="3">
    <location>
        <begin position="18"/>
        <end position="432"/>
    </location>
</feature>
<organism evidence="4 6">
    <name type="scientific">Durio zibethinus</name>
    <name type="common">Durian</name>
    <dbReference type="NCBI Taxonomy" id="66656"/>
    <lineage>
        <taxon>Eukaryota</taxon>
        <taxon>Viridiplantae</taxon>
        <taxon>Streptophyta</taxon>
        <taxon>Embryophyta</taxon>
        <taxon>Tracheophyta</taxon>
        <taxon>Spermatophyta</taxon>
        <taxon>Magnoliopsida</taxon>
        <taxon>eudicotyledons</taxon>
        <taxon>Gunneridae</taxon>
        <taxon>Pentapetalae</taxon>
        <taxon>rosids</taxon>
        <taxon>malvids</taxon>
        <taxon>Malvales</taxon>
        <taxon>Malvaceae</taxon>
        <taxon>Helicteroideae</taxon>
        <taxon>Durio</taxon>
    </lineage>
</organism>
<keyword evidence="1" id="KW-0175">Coiled coil</keyword>
<evidence type="ECO:0000256" key="1">
    <source>
        <dbReference type="SAM" id="Coils"/>
    </source>
</evidence>
<feature type="compositionally biased region" description="Basic residues" evidence="2">
    <location>
        <begin position="69"/>
        <end position="79"/>
    </location>
</feature>
<feature type="region of interest" description="Disordered" evidence="2">
    <location>
        <begin position="28"/>
        <end position="120"/>
    </location>
</feature>
<dbReference type="RefSeq" id="XP_022767095.1">
    <property type="nucleotide sequence ID" value="XM_022911360.1"/>
</dbReference>
<evidence type="ECO:0000256" key="3">
    <source>
        <dbReference type="SAM" id="SignalP"/>
    </source>
</evidence>
<feature type="coiled-coil region" evidence="1">
    <location>
        <begin position="190"/>
        <end position="245"/>
    </location>
</feature>
<dbReference type="KEGG" id="dzi:111311722"/>
<gene>
    <name evidence="5 6" type="primary">LOC111311722</name>
</gene>
<keyword evidence="3" id="KW-0732">Signal</keyword>
<keyword evidence="4" id="KW-1185">Reference proteome</keyword>
<dbReference type="Proteomes" id="UP000515121">
    <property type="component" value="Unplaced"/>
</dbReference>
<proteinExistence type="predicted"/>
<evidence type="ECO:0000313" key="5">
    <source>
        <dbReference type="RefSeq" id="XP_022767094.1"/>
    </source>
</evidence>
<dbReference type="PANTHER" id="PTHR35021:SF8">
    <property type="entry name" value="FIBER PROTEIN FB17"/>
    <property type="match status" value="1"/>
</dbReference>
<evidence type="ECO:0000313" key="4">
    <source>
        <dbReference type="Proteomes" id="UP000515121"/>
    </source>
</evidence>
<dbReference type="AlphaFoldDB" id="A0A6P6AQI5"/>
<dbReference type="OrthoDB" id="975943at2759"/>
<feature type="signal peptide" evidence="3">
    <location>
        <begin position="1"/>
        <end position="17"/>
    </location>
</feature>
<evidence type="ECO:0000256" key="2">
    <source>
        <dbReference type="SAM" id="MobiDB-lite"/>
    </source>
</evidence>
<feature type="compositionally biased region" description="Polar residues" evidence="2">
    <location>
        <begin position="51"/>
        <end position="68"/>
    </location>
</feature>
<evidence type="ECO:0000313" key="6">
    <source>
        <dbReference type="RefSeq" id="XP_022767095.1"/>
    </source>
</evidence>
<name>A0A6P6AQI5_DURZI</name>
<reference evidence="5 6" key="1">
    <citation type="submission" date="2025-04" db="UniProtKB">
        <authorList>
            <consortium name="RefSeq"/>
        </authorList>
    </citation>
    <scope>IDENTIFICATION</scope>
    <source>
        <tissue evidence="5 6">Fruit stalk</tissue>
    </source>
</reference>
<dbReference type="GeneID" id="111311722"/>
<accession>A0A6P6AQI5</accession>
<feature type="compositionally biased region" description="Basic and acidic residues" evidence="2">
    <location>
        <begin position="80"/>
        <end position="89"/>
    </location>
</feature>